<evidence type="ECO:0000256" key="4">
    <source>
        <dbReference type="ARBA" id="ARBA00023239"/>
    </source>
</evidence>
<evidence type="ECO:0000256" key="2">
    <source>
        <dbReference type="ARBA" id="ARBA00022723"/>
    </source>
</evidence>
<dbReference type="AlphaFoldDB" id="A0A2I1BTA7"/>
<dbReference type="VEuPathDB" id="FungiDB:P174DRAFT_516293"/>
<dbReference type="RefSeq" id="XP_024677242.1">
    <property type="nucleotide sequence ID" value="XM_024832315.1"/>
</dbReference>
<dbReference type="Pfam" id="PF04828">
    <property type="entry name" value="GFA"/>
    <property type="match status" value="1"/>
</dbReference>
<dbReference type="GO" id="GO:0016846">
    <property type="term" value="F:carbon-sulfur lyase activity"/>
    <property type="evidence" value="ECO:0007669"/>
    <property type="project" value="InterPro"/>
</dbReference>
<dbReference type="GO" id="GO:0046872">
    <property type="term" value="F:metal ion binding"/>
    <property type="evidence" value="ECO:0007669"/>
    <property type="project" value="UniProtKB-KW"/>
</dbReference>
<dbReference type="OMA" id="CNCFDCR"/>
<organism evidence="6 7">
    <name type="scientific">Aspergillus novofumigatus (strain IBT 16806)</name>
    <dbReference type="NCBI Taxonomy" id="1392255"/>
    <lineage>
        <taxon>Eukaryota</taxon>
        <taxon>Fungi</taxon>
        <taxon>Dikarya</taxon>
        <taxon>Ascomycota</taxon>
        <taxon>Pezizomycotina</taxon>
        <taxon>Eurotiomycetes</taxon>
        <taxon>Eurotiomycetidae</taxon>
        <taxon>Eurotiales</taxon>
        <taxon>Aspergillaceae</taxon>
        <taxon>Aspergillus</taxon>
        <taxon>Aspergillus subgen. Fumigati</taxon>
    </lineage>
</organism>
<reference evidence="7" key="1">
    <citation type="journal article" date="2018" name="Proc. Natl. Acad. Sci. U.S.A.">
        <title>Linking secondary metabolites to gene clusters through genome sequencing of six diverse Aspergillus species.</title>
        <authorList>
            <person name="Kaerboelling I."/>
            <person name="Vesth T.C."/>
            <person name="Frisvad J.C."/>
            <person name="Nybo J.L."/>
            <person name="Theobald S."/>
            <person name="Kuo A."/>
            <person name="Bowyer P."/>
            <person name="Matsuda Y."/>
            <person name="Mondo S."/>
            <person name="Lyhne E.K."/>
            <person name="Kogle M.E."/>
            <person name="Clum A."/>
            <person name="Lipzen A."/>
            <person name="Salamov A."/>
            <person name="Ngan C.Y."/>
            <person name="Daum C."/>
            <person name="Chiniquy J."/>
            <person name="Barry K."/>
            <person name="LaButti K."/>
            <person name="Haridas S."/>
            <person name="Simmons B.A."/>
            <person name="Magnuson J.K."/>
            <person name="Mortensen U.H."/>
            <person name="Larsen T.O."/>
            <person name="Grigoriev I.V."/>
            <person name="Baker S.E."/>
            <person name="Andersen M.R."/>
        </authorList>
    </citation>
    <scope>NUCLEOTIDE SEQUENCE [LARGE SCALE GENOMIC DNA]</scope>
    <source>
        <strain evidence="7">IBT 16806</strain>
    </source>
</reference>
<dbReference type="InterPro" id="IPR006913">
    <property type="entry name" value="CENP-V/GFA"/>
</dbReference>
<evidence type="ECO:0000313" key="7">
    <source>
        <dbReference type="Proteomes" id="UP000234474"/>
    </source>
</evidence>
<dbReference type="SUPFAM" id="SSF51316">
    <property type="entry name" value="Mss4-like"/>
    <property type="match status" value="1"/>
</dbReference>
<protein>
    <recommendedName>
        <fullName evidence="5">CENP-V/GFA domain-containing protein</fullName>
    </recommendedName>
</protein>
<keyword evidence="2" id="KW-0479">Metal-binding</keyword>
<evidence type="ECO:0000256" key="1">
    <source>
        <dbReference type="ARBA" id="ARBA00005495"/>
    </source>
</evidence>
<gene>
    <name evidence="6" type="ORF">P174DRAFT_516293</name>
</gene>
<evidence type="ECO:0000256" key="3">
    <source>
        <dbReference type="ARBA" id="ARBA00022833"/>
    </source>
</evidence>
<dbReference type="STRING" id="1392255.A0A2I1BTA7"/>
<keyword evidence="7" id="KW-1185">Reference proteome</keyword>
<keyword evidence="3" id="KW-0862">Zinc</keyword>
<sequence>MVLNHIEHSADPTPASSVLDADKLKPYIPLASLANDGWSRDNEATATCYCGTVQIAFPTVGPGFLYAFVCNCTDCRKITASMFASNFVIKDEHLKHIRGQSNLKTFSQNKTIASHAVMTNYFCNTCGSLMYRVADRLPGASILRLGTVDDFNLVETRLKPTIEIFVKDRVGWFTGVSGEEVERFNASPA</sequence>
<dbReference type="PANTHER" id="PTHR33337">
    <property type="entry name" value="GFA DOMAIN-CONTAINING PROTEIN"/>
    <property type="match status" value="1"/>
</dbReference>
<dbReference type="Proteomes" id="UP000234474">
    <property type="component" value="Unassembled WGS sequence"/>
</dbReference>
<dbReference type="EMBL" id="MSZS01000012">
    <property type="protein sequence ID" value="PKX88647.1"/>
    <property type="molecule type" value="Genomic_DNA"/>
</dbReference>
<comment type="caution">
    <text evidence="6">The sequence shown here is derived from an EMBL/GenBank/DDBJ whole genome shotgun (WGS) entry which is preliminary data.</text>
</comment>
<proteinExistence type="inferred from homology"/>
<dbReference type="InterPro" id="IPR011057">
    <property type="entry name" value="Mss4-like_sf"/>
</dbReference>
<evidence type="ECO:0000259" key="5">
    <source>
        <dbReference type="PROSITE" id="PS51891"/>
    </source>
</evidence>
<dbReference type="PROSITE" id="PS51891">
    <property type="entry name" value="CENP_V_GFA"/>
    <property type="match status" value="1"/>
</dbReference>
<dbReference type="Gene3D" id="3.90.1590.10">
    <property type="entry name" value="glutathione-dependent formaldehyde- activating enzyme (gfa)"/>
    <property type="match status" value="1"/>
</dbReference>
<comment type="similarity">
    <text evidence="1">Belongs to the Gfa family.</text>
</comment>
<accession>A0A2I1BTA7</accession>
<keyword evidence="4" id="KW-0456">Lyase</keyword>
<feature type="domain" description="CENP-V/GFA" evidence="5">
    <location>
        <begin position="44"/>
        <end position="162"/>
    </location>
</feature>
<evidence type="ECO:0000313" key="6">
    <source>
        <dbReference type="EMBL" id="PKX88647.1"/>
    </source>
</evidence>
<dbReference type="PANTHER" id="PTHR33337:SF8">
    <property type="entry name" value="CENP-V_GFA DOMAIN-CONTAINING PROTEIN"/>
    <property type="match status" value="1"/>
</dbReference>
<dbReference type="OrthoDB" id="428768at2759"/>
<name>A0A2I1BTA7_ASPN1</name>
<dbReference type="GeneID" id="36539651"/>